<dbReference type="InterPro" id="IPR003333">
    <property type="entry name" value="CMAS"/>
</dbReference>
<dbReference type="CDD" id="cd02440">
    <property type="entry name" value="AdoMet_MTases"/>
    <property type="match status" value="1"/>
</dbReference>
<dbReference type="EMBL" id="JAOQIO010000001">
    <property type="protein sequence ID" value="MCU6790634.1"/>
    <property type="molecule type" value="Genomic_DNA"/>
</dbReference>
<evidence type="ECO:0000256" key="5">
    <source>
        <dbReference type="ARBA" id="ARBA00023098"/>
    </source>
</evidence>
<evidence type="ECO:0000256" key="1">
    <source>
        <dbReference type="ARBA" id="ARBA00010815"/>
    </source>
</evidence>
<evidence type="ECO:0000256" key="4">
    <source>
        <dbReference type="ARBA" id="ARBA00022691"/>
    </source>
</evidence>
<dbReference type="SUPFAM" id="SSF53335">
    <property type="entry name" value="S-adenosyl-L-methionine-dependent methyltransferases"/>
    <property type="match status" value="1"/>
</dbReference>
<proteinExistence type="inferred from homology"/>
<dbReference type="PANTHER" id="PTHR43667">
    <property type="entry name" value="CYCLOPROPANE-FATTY-ACYL-PHOSPHOLIPID SYNTHASE"/>
    <property type="match status" value="1"/>
</dbReference>
<reference evidence="7 8" key="1">
    <citation type="submission" date="2022-09" db="EMBL/GenBank/DDBJ databases">
        <authorList>
            <person name="Han X.L."/>
            <person name="Wang Q."/>
            <person name="Lu T."/>
        </authorList>
    </citation>
    <scope>NUCLEOTIDE SEQUENCE [LARGE SCALE GENOMIC DNA]</scope>
    <source>
        <strain evidence="7 8">WQ 127069</strain>
    </source>
</reference>
<dbReference type="InterPro" id="IPR029063">
    <property type="entry name" value="SAM-dependent_MTases_sf"/>
</dbReference>
<keyword evidence="8" id="KW-1185">Reference proteome</keyword>
<evidence type="ECO:0000259" key="6">
    <source>
        <dbReference type="Pfam" id="PF25371"/>
    </source>
</evidence>
<evidence type="ECO:0000313" key="8">
    <source>
        <dbReference type="Proteomes" id="UP001652445"/>
    </source>
</evidence>
<keyword evidence="3" id="KW-0808">Transferase</keyword>
<keyword evidence="5" id="KW-0443">Lipid metabolism</keyword>
<dbReference type="InterPro" id="IPR057206">
    <property type="entry name" value="DUF7884"/>
</dbReference>
<evidence type="ECO:0000256" key="3">
    <source>
        <dbReference type="ARBA" id="ARBA00022679"/>
    </source>
</evidence>
<dbReference type="PIRSF" id="PIRSF003085">
    <property type="entry name" value="CMAS"/>
    <property type="match status" value="1"/>
</dbReference>
<dbReference type="Proteomes" id="UP001652445">
    <property type="component" value="Unassembled WGS sequence"/>
</dbReference>
<comment type="caution">
    <text evidence="7">The sequence shown here is derived from an EMBL/GenBank/DDBJ whole genome shotgun (WGS) entry which is preliminary data.</text>
</comment>
<dbReference type="Pfam" id="PF25371">
    <property type="entry name" value="DUF7884"/>
    <property type="match status" value="1"/>
</dbReference>
<sequence length="396" mass="46107">MNGKEGPNTMQRYIMDKFFAGMRSVPFQVHYWDGTSTAYGEDVPRFALTFKEKVSIKDFVKNPVMSFGEGYMDGIIEIDGKIEDVIQLATGNREQLWSRAMPLLSRLTSKSKQKDDVQHHYDISNEFYSLWLDETMSYSCAYFRTPEDTLEQAQLQKIDHVLKKLQLKPGETLLDIGSGWGWLIIRAAKQYGVQAKGITLSEEQYKKTLERIAEQGLQNQVKVELIDYRDLAARGEQFDKIASVGMFEHVGQAHYPTFMHALQTLMRDKGLMLLHTITHAKEEPTDPWIQKYIFPGGYIPSLREIVSLLPDYDFNTLDIENLRLHYAMTLEHWAARYDNSLEEVRKMFDERFIRMWDLYLQSCAAFFRSGNLNIHQVLFSKGFNNELSLTREHIYD</sequence>
<feature type="domain" description="DUF7884" evidence="6">
    <location>
        <begin position="15"/>
        <end position="96"/>
    </location>
</feature>
<name>A0ABT2U7N2_9BACL</name>
<accession>A0ABT2U7N2</accession>
<keyword evidence="2" id="KW-0489">Methyltransferase</keyword>
<evidence type="ECO:0000256" key="2">
    <source>
        <dbReference type="ARBA" id="ARBA00022603"/>
    </source>
</evidence>
<evidence type="ECO:0000313" key="7">
    <source>
        <dbReference type="EMBL" id="MCU6790634.1"/>
    </source>
</evidence>
<dbReference type="InterPro" id="IPR050723">
    <property type="entry name" value="CFA/CMAS"/>
</dbReference>
<organism evidence="7 8">
    <name type="scientific">Paenibacillus baimaensis</name>
    <dbReference type="NCBI Taxonomy" id="2982185"/>
    <lineage>
        <taxon>Bacteria</taxon>
        <taxon>Bacillati</taxon>
        <taxon>Bacillota</taxon>
        <taxon>Bacilli</taxon>
        <taxon>Bacillales</taxon>
        <taxon>Paenibacillaceae</taxon>
        <taxon>Paenibacillus</taxon>
    </lineage>
</organism>
<dbReference type="PANTHER" id="PTHR43667:SF1">
    <property type="entry name" value="CYCLOPROPANE-FATTY-ACYL-PHOSPHOLIPID SYNTHASE"/>
    <property type="match status" value="1"/>
</dbReference>
<gene>
    <name evidence="7" type="ORF">OB236_00700</name>
</gene>
<dbReference type="Gene3D" id="3.40.50.150">
    <property type="entry name" value="Vaccinia Virus protein VP39"/>
    <property type="match status" value="1"/>
</dbReference>
<dbReference type="Pfam" id="PF02353">
    <property type="entry name" value="CMAS"/>
    <property type="match status" value="1"/>
</dbReference>
<comment type="similarity">
    <text evidence="1">Belongs to the CFA/CMAS family.</text>
</comment>
<keyword evidence="4" id="KW-0949">S-adenosyl-L-methionine</keyword>
<protein>
    <submittedName>
        <fullName evidence="7">Cyclopropane-fatty-acyl-phospholipid synthase family protein</fullName>
    </submittedName>
</protein>